<evidence type="ECO:0000313" key="1">
    <source>
        <dbReference type="EMBL" id="KAJ2980212.1"/>
    </source>
</evidence>
<gene>
    <name evidence="1" type="ORF">NQ176_g2778</name>
</gene>
<comment type="caution">
    <text evidence="1">The sequence shown here is derived from an EMBL/GenBank/DDBJ whole genome shotgun (WGS) entry which is preliminary data.</text>
</comment>
<keyword evidence="2" id="KW-1185">Reference proteome</keyword>
<organism evidence="1 2">
    <name type="scientific">Zarea fungicola</name>
    <dbReference type="NCBI Taxonomy" id="93591"/>
    <lineage>
        <taxon>Eukaryota</taxon>
        <taxon>Fungi</taxon>
        <taxon>Dikarya</taxon>
        <taxon>Ascomycota</taxon>
        <taxon>Pezizomycotina</taxon>
        <taxon>Sordariomycetes</taxon>
        <taxon>Hypocreomycetidae</taxon>
        <taxon>Hypocreales</taxon>
        <taxon>Cordycipitaceae</taxon>
        <taxon>Zarea</taxon>
    </lineage>
</organism>
<name>A0ACC1NLL1_9HYPO</name>
<sequence>MIPSPVKSICGLALAGTLISGVIAAPTLEQAPTNGAVACESDVCSKIGIQLLREGGTAADAHVGMVLCVGTIGMYHSGIGGGGFMLVRSSNGTYEVIDFREMAPAAATEDMFTKDPTLSTNGGLAAGVPGELRGLEYLHSHYGVLSWEQVVAPAIKVAREGFKVTQDLINAIGGTTPNADFLTNDPAWAIDFAPNGTLVKLGDTMTRKRFADTLETIAKEGVDAFYHGAIAKATIAAIQAANGTMTMADLQNYTIALRKPLSIDYGKYKLTSTNAPSSGPVVLSALQTVSGYEGFFSDPAQNNLSYHRLDEAIRWAYGQRTKMGDPSFVNGMETYVEEMISPATGNLTRSKINDFKTQNVSYYDPEGLETINTPGTSHMVSADKSGLAISMTTTINLAFGSQVIVPETGIILNNEMGDFSIPGVSNSFGYIPTPANFVRPGKRPLSSISPIIAELNGKLYLALGAAGGSRIATANIQNTVYVLSEGLTTHDALAKPRIHDQLNPNRVEFEWTFDNSTVAYMKSIGANVTWVAPGASEAQALRLLPNGTFEAAGEPRTSSSGGIAV</sequence>
<dbReference type="EMBL" id="JANJQO010000217">
    <property type="protein sequence ID" value="KAJ2980212.1"/>
    <property type="molecule type" value="Genomic_DNA"/>
</dbReference>
<protein>
    <submittedName>
        <fullName evidence="1">Uncharacterized protein</fullName>
    </submittedName>
</protein>
<proteinExistence type="predicted"/>
<dbReference type="Proteomes" id="UP001143910">
    <property type="component" value="Unassembled WGS sequence"/>
</dbReference>
<evidence type="ECO:0000313" key="2">
    <source>
        <dbReference type="Proteomes" id="UP001143910"/>
    </source>
</evidence>
<reference evidence="1" key="1">
    <citation type="submission" date="2022-08" db="EMBL/GenBank/DDBJ databases">
        <title>Genome Sequence of Lecanicillium fungicola.</title>
        <authorList>
            <person name="Buettner E."/>
        </authorList>
    </citation>
    <scope>NUCLEOTIDE SEQUENCE</scope>
    <source>
        <strain evidence="1">Babe33</strain>
    </source>
</reference>
<accession>A0ACC1NLL1</accession>